<protein>
    <submittedName>
        <fullName evidence="1">Uncharacterized protein DUF4012</fullName>
    </submittedName>
</protein>
<reference evidence="1 2" key="1">
    <citation type="submission" date="2018-03" db="EMBL/GenBank/DDBJ databases">
        <title>Genomic Encyclopedia of Type Strains, Phase III (KMG-III): the genomes of soil and plant-associated and newly described type strains.</title>
        <authorList>
            <person name="Whitman W."/>
        </authorList>
    </citation>
    <scope>NUCLEOTIDE SEQUENCE [LARGE SCALE GENOMIC DNA]</scope>
    <source>
        <strain evidence="1 2">CGMCC 1.12484</strain>
    </source>
</reference>
<keyword evidence="2" id="KW-1185">Reference proteome</keyword>
<evidence type="ECO:0000313" key="2">
    <source>
        <dbReference type="Proteomes" id="UP000237983"/>
    </source>
</evidence>
<proteinExistence type="predicted"/>
<sequence length="594" mass="61654">MRWIIATLAVILVFSFVWVLARAIMARDELLGAVPIASRVGSQVLSDGADITADLDELQSRASNAKALTSDPIWRAAEFTPFIGENLVAFRQAASLVSDLADGALPPLSELAGTFDLKTLQPVNGRLELEAFSAAQPMLGEARVALDAADESAALIKTENTIPQIGSAVDQIVDLVSKAKGVIDGVDTAASLLPSMLGSEGPRSYLLLSLNNAELRATGGLPGAIAVIEADQGALQLGTLSSASALGELAEPVLDLSVAEETLYGDGLATYMHDVNYTPDFARSGELAQAIWLEKTGQSVDGVISVDPVALGYLLAATGDIDAGSGITLTSENAADVFLSEAYSLFEGPSQQDAFFAEATGNIFESFTRGGADARTLVESLARGADENRIHVWSADDNEQAQLLGTSVAGAVPVSTEASTGFGVYFNDATGAKMDYYLTGAVAIASGVCRNDERPNFEVKVRLSSSSPLDAATSLPPYVTGDGAFGVEPGNIRTNVFVYAPENSTPFSVTVDGEEHAFVAAEHDAHSVAGITVELSPGEASVVSMKFVGPAGAAEAVALQHTPMTGPVESSLDNYLDCDSVAPAPIEDENESGA</sequence>
<accession>A0A2T0V3A9</accession>
<comment type="caution">
    <text evidence="1">The sequence shown here is derived from an EMBL/GenBank/DDBJ whole genome shotgun (WGS) entry which is preliminary data.</text>
</comment>
<name>A0A2T0V3A9_9MICO</name>
<evidence type="ECO:0000313" key="1">
    <source>
        <dbReference type="EMBL" id="PRY64650.1"/>
    </source>
</evidence>
<dbReference type="AlphaFoldDB" id="A0A2T0V3A9"/>
<dbReference type="EMBL" id="PVTL01000012">
    <property type="protein sequence ID" value="PRY64650.1"/>
    <property type="molecule type" value="Genomic_DNA"/>
</dbReference>
<dbReference type="InterPro" id="IPR025101">
    <property type="entry name" value="DUF4012"/>
</dbReference>
<gene>
    <name evidence="1" type="ORF">B0I08_11235</name>
</gene>
<organism evidence="1 2">
    <name type="scientific">Glaciihabitans tibetensis</name>
    <dbReference type="NCBI Taxonomy" id="1266600"/>
    <lineage>
        <taxon>Bacteria</taxon>
        <taxon>Bacillati</taxon>
        <taxon>Actinomycetota</taxon>
        <taxon>Actinomycetes</taxon>
        <taxon>Micrococcales</taxon>
        <taxon>Microbacteriaceae</taxon>
        <taxon>Glaciihabitans</taxon>
    </lineage>
</organism>
<dbReference type="Pfam" id="PF13196">
    <property type="entry name" value="DUF4012"/>
    <property type="match status" value="1"/>
</dbReference>
<dbReference type="Proteomes" id="UP000237983">
    <property type="component" value="Unassembled WGS sequence"/>
</dbReference>